<dbReference type="EMBL" id="MG777494">
    <property type="protein sequence ID" value="AUW31157.1"/>
    <property type="molecule type" value="Genomic_DNA"/>
</dbReference>
<proteinExistence type="predicted"/>
<dbReference type="GO" id="GO:0004497">
    <property type="term" value="F:monooxygenase activity"/>
    <property type="evidence" value="ECO:0007669"/>
    <property type="project" value="UniProtKB-KW"/>
</dbReference>
<reference evidence="1" key="1">
    <citation type="submission" date="2017-12" db="EMBL/GenBank/DDBJ databases">
        <title>Genome Sequencing Reveals a Rich Biosynthetic Potential.</title>
        <authorList>
            <person name="Bertrand R.L."/>
            <person name="Abdel-Hameed M.E."/>
            <person name="Sorensen J.L."/>
        </authorList>
    </citation>
    <scope>NUCLEOTIDE SEQUENCE</scope>
</reference>
<organism evidence="1">
    <name type="scientific">Cladonia uncialis subsp. uncialis</name>
    <dbReference type="NCBI Taxonomy" id="180999"/>
    <lineage>
        <taxon>Eukaryota</taxon>
        <taxon>Fungi</taxon>
        <taxon>Dikarya</taxon>
        <taxon>Ascomycota</taxon>
        <taxon>Pezizomycotina</taxon>
        <taxon>Lecanoromycetes</taxon>
        <taxon>OSLEUM clade</taxon>
        <taxon>Lecanoromycetidae</taxon>
        <taxon>Lecanorales</taxon>
        <taxon>Lecanorineae</taxon>
        <taxon>Cladoniaceae</taxon>
        <taxon>Cladonia</taxon>
    </lineage>
</organism>
<name>A0A2K9YE68_CLAUC</name>
<protein>
    <submittedName>
        <fullName evidence="1">Putative monooxygenase</fullName>
    </submittedName>
</protein>
<keyword evidence="1" id="KW-0503">Monooxygenase</keyword>
<keyword evidence="1" id="KW-0560">Oxidoreductase</keyword>
<dbReference type="AlphaFoldDB" id="A0A2K9YE68"/>
<accession>A0A2K9YE68</accession>
<evidence type="ECO:0000313" key="1">
    <source>
        <dbReference type="EMBL" id="AUW31157.1"/>
    </source>
</evidence>
<sequence>MRPRLSLNYLVRFGSAYVLRAIWAYICWLTLRIDDGGDNATDAEGLGFGSDDKGIVREVGVGAVEHGAIGHLFDYHAVAAMQQPQGSTVAAAAGLTVVVLYPNESATLLHYDEVALLTSCDGIDGDT</sequence>